<proteinExistence type="predicted"/>
<evidence type="ECO:0000259" key="8">
    <source>
        <dbReference type="Pfam" id="PF05872"/>
    </source>
</evidence>
<keyword evidence="3" id="KW-0347">Helicase</keyword>
<dbReference type="InterPro" id="IPR002789">
    <property type="entry name" value="HerA_central"/>
</dbReference>
<dbReference type="PANTHER" id="PTHR42957:SF1">
    <property type="entry name" value="HELICASE MJ1565-RELATED"/>
    <property type="match status" value="1"/>
</dbReference>
<dbReference type="SUPFAM" id="SSF52540">
    <property type="entry name" value="P-loop containing nucleoside triphosphate hydrolases"/>
    <property type="match status" value="1"/>
</dbReference>
<keyword evidence="1" id="KW-0547">Nucleotide-binding</keyword>
<feature type="domain" description="Helicase HerA-like C-terminal" evidence="8">
    <location>
        <begin position="361"/>
        <end position="428"/>
    </location>
</feature>
<dbReference type="Proteomes" id="UP000424468">
    <property type="component" value="Chromosome"/>
</dbReference>
<name>A0A6I6C560_9MOLU</name>
<evidence type="ECO:0000256" key="6">
    <source>
        <dbReference type="ARBA" id="ARBA00023235"/>
    </source>
</evidence>
<dbReference type="GO" id="GO:0004386">
    <property type="term" value="F:helicase activity"/>
    <property type="evidence" value="ECO:0007669"/>
    <property type="project" value="UniProtKB-KW"/>
</dbReference>
<organism evidence="9 10">
    <name type="scientific">Spiroplasma tabanidicola</name>
    <dbReference type="NCBI Taxonomy" id="324079"/>
    <lineage>
        <taxon>Bacteria</taxon>
        <taxon>Bacillati</taxon>
        <taxon>Mycoplasmatota</taxon>
        <taxon>Mollicutes</taxon>
        <taxon>Entomoplasmatales</taxon>
        <taxon>Spiroplasmataceae</taxon>
        <taxon>Spiroplasma</taxon>
    </lineage>
</organism>
<dbReference type="GO" id="GO:0016787">
    <property type="term" value="F:hydrolase activity"/>
    <property type="evidence" value="ECO:0007669"/>
    <property type="project" value="UniProtKB-KW"/>
</dbReference>
<dbReference type="GO" id="GO:0003677">
    <property type="term" value="F:DNA binding"/>
    <property type="evidence" value="ECO:0007669"/>
    <property type="project" value="UniProtKB-KW"/>
</dbReference>
<dbReference type="AlphaFoldDB" id="A0A6I6C560"/>
<keyword evidence="5" id="KW-0238">DNA-binding</keyword>
<keyword evidence="2" id="KW-0378">Hydrolase</keyword>
<evidence type="ECO:0000256" key="5">
    <source>
        <dbReference type="ARBA" id="ARBA00023125"/>
    </source>
</evidence>
<keyword evidence="6" id="KW-0413">Isomerase</keyword>
<gene>
    <name evidence="9" type="ORF">STABA_v1c06140</name>
</gene>
<accession>A0A6I6C560</accession>
<dbReference type="InterPro" id="IPR008571">
    <property type="entry name" value="HerA-like"/>
</dbReference>
<dbReference type="GO" id="GO:0005524">
    <property type="term" value="F:ATP binding"/>
    <property type="evidence" value="ECO:0007669"/>
    <property type="project" value="UniProtKB-KW"/>
</dbReference>
<dbReference type="Pfam" id="PF01935">
    <property type="entry name" value="DUF87"/>
    <property type="match status" value="1"/>
</dbReference>
<reference evidence="9 10" key="1">
    <citation type="submission" date="2019-11" db="EMBL/GenBank/DDBJ databases">
        <title>Complete genome sequence of Spiroplasma tabanidicola TAUS-1 (DSM 22603).</title>
        <authorList>
            <person name="Huang C.-T."/>
            <person name="Lin Y.-C."/>
            <person name="Kuo C.-H."/>
        </authorList>
    </citation>
    <scope>NUCLEOTIDE SEQUENCE [LARGE SCALE GENOMIC DNA]</scope>
    <source>
        <strain evidence="9 10">TAUS-1</strain>
    </source>
</reference>
<dbReference type="InterPro" id="IPR033186">
    <property type="entry name" value="HerA_C"/>
</dbReference>
<feature type="domain" description="Helicase HerA central" evidence="7">
    <location>
        <begin position="128"/>
        <end position="349"/>
    </location>
</feature>
<dbReference type="PANTHER" id="PTHR42957">
    <property type="entry name" value="HELICASE MJ1565-RELATED"/>
    <property type="match status" value="1"/>
</dbReference>
<evidence type="ECO:0000313" key="9">
    <source>
        <dbReference type="EMBL" id="QGS51977.1"/>
    </source>
</evidence>
<dbReference type="Pfam" id="PF05872">
    <property type="entry name" value="HerA_C"/>
    <property type="match status" value="1"/>
</dbReference>
<sequence>MNNFVGYISSITQDKIIIKVPFDNIDQNFCINKDFYINSFLETNITNNFSIILKVNSINDNYDNNFNVIEWKRSKVTVCSTIIGTYNKIENSFSDKLEKYPKINNEVYLLEEKVLKTICSVDSKYLSIKVGNLINNKNIEISSNFNNLFGKHLGIFGKTGSGKSRTIAHLIRSTLNKELYKNDKKIEFSRYFNPKIIIFDYNGEYTNIVNENYIQRYDLLSNDETLWPLINFNIGSYESLDLYEYIEIFGFTETMSNHLIGRISEIDNLKKLMDVAKEKEDYKTKYDLPRINKFIKNPFFVKNLKVFESEKPELNFLYDFMNNKFKHVMIIKMNYKNPIDKLIFTLITKLIHNSSMTNNRHILIVMDESHRLFKDDNQIFHKYLELLVREGRKFNFSLWLSTQSLSDIPELYISQCSNFIVHTLNNYKDIMQVQNCCDFRLKLFEFLSTIGVQNAIVFGEAFSTFFSIKIKSTKKLSVVNSDVFDNWNKQL</sequence>
<dbReference type="Gene3D" id="3.40.50.300">
    <property type="entry name" value="P-loop containing nucleotide triphosphate hydrolases"/>
    <property type="match status" value="2"/>
</dbReference>
<dbReference type="InterPro" id="IPR027417">
    <property type="entry name" value="P-loop_NTPase"/>
</dbReference>
<evidence type="ECO:0000256" key="3">
    <source>
        <dbReference type="ARBA" id="ARBA00022806"/>
    </source>
</evidence>
<evidence type="ECO:0000256" key="2">
    <source>
        <dbReference type="ARBA" id="ARBA00022801"/>
    </source>
</evidence>
<evidence type="ECO:0000256" key="1">
    <source>
        <dbReference type="ARBA" id="ARBA00022741"/>
    </source>
</evidence>
<protein>
    <recommendedName>
        <fullName evidence="11">Helicase HerA central domain-containing protein</fullName>
    </recommendedName>
</protein>
<dbReference type="EMBL" id="CP046276">
    <property type="protein sequence ID" value="QGS51977.1"/>
    <property type="molecule type" value="Genomic_DNA"/>
</dbReference>
<evidence type="ECO:0008006" key="11">
    <source>
        <dbReference type="Google" id="ProtNLM"/>
    </source>
</evidence>
<keyword evidence="4" id="KW-0067">ATP-binding</keyword>
<evidence type="ECO:0000313" key="10">
    <source>
        <dbReference type="Proteomes" id="UP000424468"/>
    </source>
</evidence>
<evidence type="ECO:0000259" key="7">
    <source>
        <dbReference type="Pfam" id="PF01935"/>
    </source>
</evidence>
<evidence type="ECO:0000256" key="4">
    <source>
        <dbReference type="ARBA" id="ARBA00022840"/>
    </source>
</evidence>
<dbReference type="KEGG" id="stab:STABA_v1c06140"/>
<keyword evidence="10" id="KW-1185">Reference proteome</keyword>